<sequence length="261" mass="27996">MKLQRVETATAPLSATMAFVALVASTLLATSVPADAEAQVRSNAQQEQSRSLGRGPSRAQPETGRYVAESGESFIFDRSGPRPLFRFASRNETWALTARPAPRGDIIYRNDAGDQILRVTPDGGMTLYSVRAPNGSPASMAGPAPALERPLLGPIQLSNLMVQRSFLMSRALGRMISVQLDGEQDEGLCTDALMVTTDAVLRMAASPTLRSQLNGLQTVTITEGRTSSVTFSNGELRVTVRPNQGPTGRPSSARIIQAVRR</sequence>
<gene>
    <name evidence="3" type="ORF">IFJ75_18300</name>
</gene>
<feature type="signal peptide" evidence="2">
    <location>
        <begin position="1"/>
        <end position="36"/>
    </location>
</feature>
<organism evidence="3 4">
    <name type="scientific">Brevundimonas goettingensis</name>
    <dbReference type="NCBI Taxonomy" id="2774190"/>
    <lineage>
        <taxon>Bacteria</taxon>
        <taxon>Pseudomonadati</taxon>
        <taxon>Pseudomonadota</taxon>
        <taxon>Alphaproteobacteria</taxon>
        <taxon>Caulobacterales</taxon>
        <taxon>Caulobacteraceae</taxon>
        <taxon>Brevundimonas</taxon>
    </lineage>
</organism>
<dbReference type="Pfam" id="PF16252">
    <property type="entry name" value="DUF4908"/>
    <property type="match status" value="1"/>
</dbReference>
<dbReference type="AlphaFoldDB" id="A0A975C0E5"/>
<accession>A0A975C0E5</accession>
<evidence type="ECO:0000313" key="3">
    <source>
        <dbReference type="EMBL" id="QTC91130.1"/>
    </source>
</evidence>
<dbReference type="EMBL" id="CP062222">
    <property type="protein sequence ID" value="QTC91130.1"/>
    <property type="molecule type" value="Genomic_DNA"/>
</dbReference>
<reference evidence="3" key="1">
    <citation type="submission" date="2020-09" db="EMBL/GenBank/DDBJ databases">
        <title>Brevundimonas sp. LVF2 isolated from a puddle in Goettingen, Germany.</title>
        <authorList>
            <person name="Friedrich I."/>
            <person name="Klassen A."/>
            <person name="Hannes N."/>
            <person name="Schneider D."/>
            <person name="Hertel R."/>
            <person name="Daniel R."/>
        </authorList>
    </citation>
    <scope>NUCLEOTIDE SEQUENCE</scope>
    <source>
        <strain evidence="3">LVF2</strain>
    </source>
</reference>
<evidence type="ECO:0000256" key="1">
    <source>
        <dbReference type="SAM" id="MobiDB-lite"/>
    </source>
</evidence>
<evidence type="ECO:0000256" key="2">
    <source>
        <dbReference type="SAM" id="SignalP"/>
    </source>
</evidence>
<name>A0A975C0E5_9CAUL</name>
<feature type="chain" id="PRO_5037148701" evidence="2">
    <location>
        <begin position="37"/>
        <end position="261"/>
    </location>
</feature>
<dbReference type="KEGG" id="bgoe:IFJ75_18300"/>
<feature type="region of interest" description="Disordered" evidence="1">
    <location>
        <begin position="39"/>
        <end position="64"/>
    </location>
</feature>
<proteinExistence type="predicted"/>
<evidence type="ECO:0000313" key="4">
    <source>
        <dbReference type="Proteomes" id="UP000663918"/>
    </source>
</evidence>
<keyword evidence="2" id="KW-0732">Signal</keyword>
<feature type="compositionally biased region" description="Polar residues" evidence="1">
    <location>
        <begin position="40"/>
        <end position="51"/>
    </location>
</feature>
<protein>
    <submittedName>
        <fullName evidence="3">DUF4908 domain-containing protein</fullName>
    </submittedName>
</protein>
<dbReference type="Proteomes" id="UP000663918">
    <property type="component" value="Chromosome"/>
</dbReference>
<dbReference type="RefSeq" id="WP_207870160.1">
    <property type="nucleotide sequence ID" value="NZ_CP062222.1"/>
</dbReference>
<dbReference type="InterPro" id="IPR032591">
    <property type="entry name" value="DUF4908"/>
</dbReference>
<keyword evidence="4" id="KW-1185">Reference proteome</keyword>